<evidence type="ECO:0000313" key="7">
    <source>
        <dbReference type="Proteomes" id="UP000694414"/>
    </source>
</evidence>
<dbReference type="InterPro" id="IPR017266">
    <property type="entry name" value="DOC_1/2"/>
</dbReference>
<sequence>MFRARQAPEPTKPNLTPHMPPATLTAAGNVHSPCTRRVTASQYRQLLSDCEPSPQGYTEETGNSQVPQGKYTELLAIIEELGKEICPTYMGNKSAMERPKHCIFHTGALVRDCLAELGLNVRS</sequence>
<dbReference type="AlphaFoldDB" id="A0A8C9A621"/>
<dbReference type="Gene3D" id="6.10.140.1300">
    <property type="match status" value="1"/>
</dbReference>
<dbReference type="PANTHER" id="PTHR22607">
    <property type="entry name" value="DELETED IN ORAL CANCER 1/CDK2-ASSOCIATED PROTEIN 1"/>
    <property type="match status" value="1"/>
</dbReference>
<evidence type="ECO:0000256" key="1">
    <source>
        <dbReference type="ARBA" id="ARBA00004123"/>
    </source>
</evidence>
<dbReference type="GO" id="GO:0005634">
    <property type="term" value="C:nucleus"/>
    <property type="evidence" value="ECO:0007669"/>
    <property type="project" value="UniProtKB-SubCell"/>
</dbReference>
<protein>
    <submittedName>
        <fullName evidence="6">Uncharacterized protein</fullName>
    </submittedName>
</protein>
<dbReference type="Proteomes" id="UP000694414">
    <property type="component" value="Unplaced"/>
</dbReference>
<keyword evidence="7" id="KW-1185">Reference proteome</keyword>
<dbReference type="Pfam" id="PF09806">
    <property type="entry name" value="CDK2AP"/>
    <property type="match status" value="1"/>
</dbReference>
<comment type="subcellular location">
    <subcellularLocation>
        <location evidence="1">Nucleus</location>
    </subcellularLocation>
</comment>
<dbReference type="Ensembl" id="ENSPSMT00000026696.1">
    <property type="protein sequence ID" value="ENSPSMP00000022981.1"/>
    <property type="gene ID" value="ENSPSMG00000016273.1"/>
</dbReference>
<dbReference type="GeneTree" id="ENSGT00940000155149"/>
<keyword evidence="4" id="KW-0539">Nucleus</keyword>
<proteinExistence type="inferred from homology"/>
<accession>A0A8C9A621</accession>
<feature type="region of interest" description="Disordered" evidence="5">
    <location>
        <begin position="1"/>
        <end position="30"/>
    </location>
</feature>
<dbReference type="PANTHER" id="PTHR22607:SF2">
    <property type="entry name" value="CYCLIN-DEPENDENT KINASE 2-ASSOCIATED PROTEIN 1"/>
    <property type="match status" value="1"/>
</dbReference>
<keyword evidence="3" id="KW-0597">Phosphoprotein</keyword>
<evidence type="ECO:0000256" key="2">
    <source>
        <dbReference type="ARBA" id="ARBA00008485"/>
    </source>
</evidence>
<reference evidence="6" key="1">
    <citation type="submission" date="2025-08" db="UniProtKB">
        <authorList>
            <consortium name="Ensembl"/>
        </authorList>
    </citation>
    <scope>IDENTIFICATION</scope>
</reference>
<evidence type="ECO:0000256" key="3">
    <source>
        <dbReference type="ARBA" id="ARBA00022553"/>
    </source>
</evidence>
<name>A0A8C9A621_PROSS</name>
<evidence type="ECO:0000313" key="6">
    <source>
        <dbReference type="Ensembl" id="ENSPSMP00000022981.1"/>
    </source>
</evidence>
<evidence type="ECO:0000256" key="4">
    <source>
        <dbReference type="ARBA" id="ARBA00023242"/>
    </source>
</evidence>
<reference evidence="6" key="2">
    <citation type="submission" date="2025-09" db="UniProtKB">
        <authorList>
            <consortium name="Ensembl"/>
        </authorList>
    </citation>
    <scope>IDENTIFICATION</scope>
</reference>
<organism evidence="6 7">
    <name type="scientific">Prolemur simus</name>
    <name type="common">Greater bamboo lemur</name>
    <name type="synonym">Hapalemur simus</name>
    <dbReference type="NCBI Taxonomy" id="1328070"/>
    <lineage>
        <taxon>Eukaryota</taxon>
        <taxon>Metazoa</taxon>
        <taxon>Chordata</taxon>
        <taxon>Craniata</taxon>
        <taxon>Vertebrata</taxon>
        <taxon>Euteleostomi</taxon>
        <taxon>Mammalia</taxon>
        <taxon>Eutheria</taxon>
        <taxon>Euarchontoglires</taxon>
        <taxon>Primates</taxon>
        <taxon>Strepsirrhini</taxon>
        <taxon>Lemuriformes</taxon>
        <taxon>Lemuridae</taxon>
        <taxon>Prolemur</taxon>
    </lineage>
</organism>
<dbReference type="GO" id="GO:0005737">
    <property type="term" value="C:cytoplasm"/>
    <property type="evidence" value="ECO:0007669"/>
    <property type="project" value="TreeGrafter"/>
</dbReference>
<evidence type="ECO:0000256" key="5">
    <source>
        <dbReference type="SAM" id="MobiDB-lite"/>
    </source>
</evidence>
<comment type="similarity">
    <text evidence="2">Belongs to the CDK2AP family.</text>
</comment>